<proteinExistence type="predicted"/>
<evidence type="ECO:0000313" key="1">
    <source>
        <dbReference type="EMBL" id="QHU04658.1"/>
    </source>
</evidence>
<dbReference type="AlphaFoldDB" id="A0A6C0JLF6"/>
<dbReference type="EMBL" id="MN740403">
    <property type="protein sequence ID" value="QHU04658.1"/>
    <property type="molecule type" value="Genomic_DNA"/>
</dbReference>
<accession>A0A6C0JLF6</accession>
<sequence>MATLITSPRECSSCCCVCPAPNGFGPDGNRVCLTLGPEPPPEPCYEVCDFCDNMVLETEMGAHECPEAVAVLQEVAQGLLAHEAGEDEEEETTPVAAK</sequence>
<organism evidence="1">
    <name type="scientific">viral metagenome</name>
    <dbReference type="NCBI Taxonomy" id="1070528"/>
    <lineage>
        <taxon>unclassified sequences</taxon>
        <taxon>metagenomes</taxon>
        <taxon>organismal metagenomes</taxon>
    </lineage>
</organism>
<reference evidence="1" key="1">
    <citation type="journal article" date="2020" name="Nature">
        <title>Giant virus diversity and host interactions through global metagenomics.</title>
        <authorList>
            <person name="Schulz F."/>
            <person name="Roux S."/>
            <person name="Paez-Espino D."/>
            <person name="Jungbluth S."/>
            <person name="Walsh D.A."/>
            <person name="Denef V.J."/>
            <person name="McMahon K.D."/>
            <person name="Konstantinidis K.T."/>
            <person name="Eloe-Fadrosh E.A."/>
            <person name="Kyrpides N.C."/>
            <person name="Woyke T."/>
        </authorList>
    </citation>
    <scope>NUCLEOTIDE SEQUENCE</scope>
    <source>
        <strain evidence="1">GVMAG-M-3300027708-51</strain>
    </source>
</reference>
<name>A0A6C0JLF6_9ZZZZ</name>
<protein>
    <submittedName>
        <fullName evidence="1">Uncharacterized protein</fullName>
    </submittedName>
</protein>